<dbReference type="AlphaFoldDB" id="A0A508WT74"/>
<dbReference type="Pfam" id="PF25838">
    <property type="entry name" value="Apionate_lact_M"/>
    <property type="match status" value="1"/>
</dbReference>
<proteinExistence type="predicted"/>
<reference evidence="3" key="1">
    <citation type="submission" date="2019-06" db="EMBL/GenBank/DDBJ databases">
        <authorList>
            <person name="Le Quere A."/>
            <person name="Colella S."/>
        </authorList>
    </citation>
    <scope>NUCLEOTIDE SEQUENCE</scope>
    <source>
        <strain evidence="3">EmedicaeMD41</strain>
    </source>
</reference>
<accession>A0A508WT74</accession>
<organism evidence="3">
    <name type="scientific">Sinorhizobium medicae</name>
    <dbReference type="NCBI Taxonomy" id="110321"/>
    <lineage>
        <taxon>Bacteria</taxon>
        <taxon>Pseudomonadati</taxon>
        <taxon>Pseudomonadota</taxon>
        <taxon>Alphaproteobacteria</taxon>
        <taxon>Hyphomicrobiales</taxon>
        <taxon>Rhizobiaceae</taxon>
        <taxon>Sinorhizobium/Ensifer group</taxon>
        <taxon>Sinorhizobium</taxon>
    </lineage>
</organism>
<dbReference type="RefSeq" id="WP_101799003.1">
    <property type="nucleotide sequence ID" value="NZ_CABFNB010000057.1"/>
</dbReference>
<evidence type="ECO:0000259" key="2">
    <source>
        <dbReference type="Pfam" id="PF25838"/>
    </source>
</evidence>
<evidence type="ECO:0000259" key="1">
    <source>
        <dbReference type="Pfam" id="PF25837"/>
    </source>
</evidence>
<dbReference type="InterPro" id="IPR058787">
    <property type="entry name" value="ApnL_M"/>
</dbReference>
<dbReference type="EMBL" id="CABFNB010000057">
    <property type="protein sequence ID" value="VTZ60405.1"/>
    <property type="molecule type" value="Genomic_DNA"/>
</dbReference>
<gene>
    <name evidence="3" type="ORF">EMEDMD4_150184</name>
</gene>
<evidence type="ECO:0000313" key="3">
    <source>
        <dbReference type="EMBL" id="VTZ60405.1"/>
    </source>
</evidence>
<name>A0A508WT74_9HYPH</name>
<dbReference type="Pfam" id="PF25837">
    <property type="entry name" value="Apionate_lact_N"/>
    <property type="match status" value="1"/>
</dbReference>
<sequence length="604" mass="64444">MTEIAANQVRAPERILTAGPLSAELVAGNLRTIRWHGHEAIRAIAYLVRDENWGNYPLRISGLDVDEQGDSFVVSYQAEAVSTAGARLAISVRIAGSSGGKLVFEADAVADADFGTNRCGFTILHPIVGVAGQPATVEHTDGTVRESRFPDLIEPSQPFLDMRAITHAIAPGASVECRMEGDTFEMEDQRNWTDASYKTYVRPLALPWPYVVPAGAANRQAITLTFSGRPAAVICAAERSAPVRLSLGPEAGRVPAFGLGIRPEDLPSTFASLDALREIAPQHLVLNFNPLAGHDSTALEAYAKLLSVYRAAATLELVLPCRQAPDAEMREAAAAVERAGLVLSAIAVSPAPDLKSTPPGSAWPECPPLDEVYTAARKAFPGLPLGGGMFSYFTELNRKRPPVHLLDFITHTTSPLVHAADDRSVMETLEALPFVTRSVRDFAERLPYRIGPSSIGMRSNPYGAALNPNPNGERMTMTAHDPRQTTAFAAAWMVGYAAAVASAGLDVLTLGSLAGPFGVVGEGIRYPAFRAACRLSRFAGTRARLVESSDPVRVLALCGGNTVLVANISPERLEVVLDGASADEALPVVIEAYGIYEFDVEARG</sequence>
<feature type="domain" description="D-apionate lactonase TIM barrel" evidence="2">
    <location>
        <begin position="258"/>
        <end position="540"/>
    </location>
</feature>
<dbReference type="Proteomes" id="UP000507954">
    <property type="component" value="Unassembled WGS sequence"/>
</dbReference>
<protein>
    <submittedName>
        <fullName evidence="3">Uncharacterized protein</fullName>
    </submittedName>
</protein>
<dbReference type="InterPro" id="IPR058788">
    <property type="entry name" value="ApnL_N"/>
</dbReference>
<feature type="domain" description="D-apionate lactonase N-terminal" evidence="1">
    <location>
        <begin position="5"/>
        <end position="228"/>
    </location>
</feature>